<organism evidence="2 3">
    <name type="scientific">Volvox reticuliferus</name>
    <dbReference type="NCBI Taxonomy" id="1737510"/>
    <lineage>
        <taxon>Eukaryota</taxon>
        <taxon>Viridiplantae</taxon>
        <taxon>Chlorophyta</taxon>
        <taxon>core chlorophytes</taxon>
        <taxon>Chlorophyceae</taxon>
        <taxon>CS clade</taxon>
        <taxon>Chlamydomonadales</taxon>
        <taxon>Volvocaceae</taxon>
        <taxon>Volvox</taxon>
    </lineage>
</organism>
<accession>A0A8J4CPB3</accession>
<evidence type="ECO:0000256" key="1">
    <source>
        <dbReference type="SAM" id="MobiDB-lite"/>
    </source>
</evidence>
<feature type="region of interest" description="Disordered" evidence="1">
    <location>
        <begin position="45"/>
        <end position="92"/>
    </location>
</feature>
<keyword evidence="3" id="KW-1185">Reference proteome</keyword>
<feature type="compositionally biased region" description="Low complexity" evidence="1">
    <location>
        <begin position="72"/>
        <end position="89"/>
    </location>
</feature>
<sequence>MRLLLRIAAATSADSTTGASKSTSTPYALHTLPYAIPALQLTVQIPGHNRGAGDGSSSRGGDGNGGGDTEPGRGALAASGSGSNGSPAAIELPEPFAAIQELRGVVESTSE</sequence>
<evidence type="ECO:0000313" key="3">
    <source>
        <dbReference type="Proteomes" id="UP000747110"/>
    </source>
</evidence>
<feature type="compositionally biased region" description="Gly residues" evidence="1">
    <location>
        <begin position="50"/>
        <end position="69"/>
    </location>
</feature>
<protein>
    <submittedName>
        <fullName evidence="2">Uncharacterized protein</fullName>
    </submittedName>
</protein>
<dbReference type="Proteomes" id="UP000747110">
    <property type="component" value="Unassembled WGS sequence"/>
</dbReference>
<reference evidence="2" key="1">
    <citation type="journal article" date="2021" name="Proc. Natl. Acad. Sci. U.S.A.">
        <title>Three genomes in the algal genus Volvox reveal the fate of a haploid sex-determining region after a transition to homothallism.</title>
        <authorList>
            <person name="Yamamoto K."/>
            <person name="Hamaji T."/>
            <person name="Kawai-Toyooka H."/>
            <person name="Matsuzaki R."/>
            <person name="Takahashi F."/>
            <person name="Nishimura Y."/>
            <person name="Kawachi M."/>
            <person name="Noguchi H."/>
            <person name="Minakuchi Y."/>
            <person name="Umen J.G."/>
            <person name="Toyoda A."/>
            <person name="Nozaki H."/>
        </authorList>
    </citation>
    <scope>NUCLEOTIDE SEQUENCE</scope>
    <source>
        <strain evidence="2">NIES-3786</strain>
    </source>
</reference>
<dbReference type="AlphaFoldDB" id="A0A8J4CPB3"/>
<dbReference type="EMBL" id="BNCP01000035">
    <property type="protein sequence ID" value="GIL86301.1"/>
    <property type="molecule type" value="Genomic_DNA"/>
</dbReference>
<name>A0A8J4CPB3_9CHLO</name>
<comment type="caution">
    <text evidence="2">The sequence shown here is derived from an EMBL/GenBank/DDBJ whole genome shotgun (WGS) entry which is preliminary data.</text>
</comment>
<feature type="non-terminal residue" evidence="2">
    <location>
        <position position="111"/>
    </location>
</feature>
<evidence type="ECO:0000313" key="2">
    <source>
        <dbReference type="EMBL" id="GIL86301.1"/>
    </source>
</evidence>
<gene>
    <name evidence="2" type="ORF">Vretifemale_14699</name>
</gene>
<proteinExistence type="predicted"/>